<keyword evidence="3 8" id="KW-0489">Methyltransferase</keyword>
<evidence type="ECO:0000313" key="12">
    <source>
        <dbReference type="Proteomes" id="UP001595593"/>
    </source>
</evidence>
<proteinExistence type="inferred from homology"/>
<keyword evidence="4 8" id="KW-0808">Transferase</keyword>
<dbReference type="EMBL" id="JBHRTN010000002">
    <property type="protein sequence ID" value="MFC3123560.1"/>
    <property type="molecule type" value="Genomic_DNA"/>
</dbReference>
<keyword evidence="5" id="KW-0949">S-adenosyl-L-methionine</keyword>
<keyword evidence="6" id="KW-0627">Porphyrin biosynthesis</keyword>
<dbReference type="EC" id="2.1.1.107" evidence="2"/>
<dbReference type="GO" id="GO:0032259">
    <property type="term" value="P:methylation"/>
    <property type="evidence" value="ECO:0007669"/>
    <property type="project" value="UniProtKB-KW"/>
</dbReference>
<dbReference type="PANTHER" id="PTHR45790">
    <property type="entry name" value="SIROHEME SYNTHASE-RELATED"/>
    <property type="match status" value="1"/>
</dbReference>
<gene>
    <name evidence="11" type="primary">cobA</name>
    <name evidence="11" type="ORF">ACFOD4_00690</name>
</gene>
<evidence type="ECO:0000256" key="9">
    <source>
        <dbReference type="SAM" id="MobiDB-lite"/>
    </source>
</evidence>
<evidence type="ECO:0000256" key="4">
    <source>
        <dbReference type="ARBA" id="ARBA00022679"/>
    </source>
</evidence>
<dbReference type="PANTHER" id="PTHR45790:SF3">
    <property type="entry name" value="S-ADENOSYL-L-METHIONINE-DEPENDENT UROPORPHYRINOGEN III METHYLTRANSFERASE, CHLOROPLASTIC"/>
    <property type="match status" value="1"/>
</dbReference>
<evidence type="ECO:0000256" key="8">
    <source>
        <dbReference type="RuleBase" id="RU003960"/>
    </source>
</evidence>
<name>A0ABV7FWK2_9PROT</name>
<evidence type="ECO:0000313" key="11">
    <source>
        <dbReference type="EMBL" id="MFC3123560.1"/>
    </source>
</evidence>
<dbReference type="InterPro" id="IPR014777">
    <property type="entry name" value="4pyrrole_Mease_sub1"/>
</dbReference>
<evidence type="ECO:0000256" key="3">
    <source>
        <dbReference type="ARBA" id="ARBA00022603"/>
    </source>
</evidence>
<feature type="region of interest" description="Disordered" evidence="9">
    <location>
        <begin position="272"/>
        <end position="298"/>
    </location>
</feature>
<dbReference type="InterPro" id="IPR000878">
    <property type="entry name" value="4pyrrol_Mease"/>
</dbReference>
<dbReference type="InterPro" id="IPR050161">
    <property type="entry name" value="Siro_Cobalamin_biosynth"/>
</dbReference>
<evidence type="ECO:0000259" key="10">
    <source>
        <dbReference type="Pfam" id="PF00590"/>
    </source>
</evidence>
<dbReference type="SUPFAM" id="SSF53790">
    <property type="entry name" value="Tetrapyrrole methylase"/>
    <property type="match status" value="1"/>
</dbReference>
<evidence type="ECO:0000256" key="2">
    <source>
        <dbReference type="ARBA" id="ARBA00012162"/>
    </source>
</evidence>
<protein>
    <recommendedName>
        <fullName evidence="2">uroporphyrinogen-III C-methyltransferase</fullName>
        <ecNumber evidence="2">2.1.1.107</ecNumber>
    </recommendedName>
</protein>
<accession>A0ABV7FWK2</accession>
<dbReference type="Gene3D" id="3.40.1010.10">
    <property type="entry name" value="Cobalt-precorrin-4 Transmethylase, Domain 1"/>
    <property type="match status" value="1"/>
</dbReference>
<dbReference type="Gene3D" id="3.30.950.10">
    <property type="entry name" value="Methyltransferase, Cobalt-precorrin-4 Transmethylase, Domain 2"/>
    <property type="match status" value="1"/>
</dbReference>
<dbReference type="NCBIfam" id="TIGR01469">
    <property type="entry name" value="cobA_cysG_Cterm"/>
    <property type="match status" value="1"/>
</dbReference>
<feature type="domain" description="Tetrapyrrole methylase" evidence="10">
    <location>
        <begin position="23"/>
        <end position="231"/>
    </location>
</feature>
<feature type="compositionally biased region" description="Basic and acidic residues" evidence="9">
    <location>
        <begin position="281"/>
        <end position="298"/>
    </location>
</feature>
<comment type="pathway">
    <text evidence="7">Porphyrin-containing compound metabolism; siroheme biosynthesis; precorrin-2 from uroporphyrinogen III: step 1/1.</text>
</comment>
<dbReference type="PROSITE" id="PS00840">
    <property type="entry name" value="SUMT_2"/>
    <property type="match status" value="1"/>
</dbReference>
<evidence type="ECO:0000256" key="1">
    <source>
        <dbReference type="ARBA" id="ARBA00005879"/>
    </source>
</evidence>
<dbReference type="InterPro" id="IPR014776">
    <property type="entry name" value="4pyrrole_Mease_sub2"/>
</dbReference>
<keyword evidence="12" id="KW-1185">Reference proteome</keyword>
<dbReference type="InterPro" id="IPR003043">
    <property type="entry name" value="Uropor_MeTrfase_CS"/>
</dbReference>
<comment type="caution">
    <text evidence="11">The sequence shown here is derived from an EMBL/GenBank/DDBJ whole genome shotgun (WGS) entry which is preliminary data.</text>
</comment>
<organism evidence="11 12">
    <name type="scientific">Teichococcus globiformis</name>
    <dbReference type="NCBI Taxonomy" id="2307229"/>
    <lineage>
        <taxon>Bacteria</taxon>
        <taxon>Pseudomonadati</taxon>
        <taxon>Pseudomonadota</taxon>
        <taxon>Alphaproteobacteria</taxon>
        <taxon>Acetobacterales</taxon>
        <taxon>Roseomonadaceae</taxon>
        <taxon>Roseomonas</taxon>
    </lineage>
</organism>
<sequence length="298" mass="30569">MNALTLIEALLGHPAPVLSPGHVWLVGAGPGDPQHLTLHALAALAQADTLIHDELVDPRILALAPLVAERIFMGKRGGRPSARQADIIATLIREARAGRRVVRLKGGDPFVFGRGAEEALALADAAIPCRIVPGLTAGLAGLAAAGIPATQRGVNQAVVLATGHAAEGAEDALDWAALARLGQPILLYMAMRRLPEVTQALIAGGLPVTTPTAVVAEATTPRQRVLVSTLGGIVQAVREDGLAAPAIIAIGGIVATRDALLRTAGANHKALAAETMSSRTPPKDGAESHHGHEKAQEG</sequence>
<evidence type="ECO:0000256" key="6">
    <source>
        <dbReference type="ARBA" id="ARBA00023244"/>
    </source>
</evidence>
<dbReference type="GO" id="GO:0004851">
    <property type="term" value="F:uroporphyrin-III C-methyltransferase activity"/>
    <property type="evidence" value="ECO:0007669"/>
    <property type="project" value="UniProtKB-EC"/>
</dbReference>
<dbReference type="RefSeq" id="WP_379592554.1">
    <property type="nucleotide sequence ID" value="NZ_JBHRTN010000002.1"/>
</dbReference>
<comment type="similarity">
    <text evidence="1 8">Belongs to the precorrin methyltransferase family.</text>
</comment>
<dbReference type="InterPro" id="IPR035996">
    <property type="entry name" value="4pyrrol_Methylase_sf"/>
</dbReference>
<evidence type="ECO:0000256" key="7">
    <source>
        <dbReference type="ARBA" id="ARBA00025705"/>
    </source>
</evidence>
<dbReference type="NCBIfam" id="NF004790">
    <property type="entry name" value="PRK06136.1"/>
    <property type="match status" value="1"/>
</dbReference>
<dbReference type="Pfam" id="PF00590">
    <property type="entry name" value="TP_methylase"/>
    <property type="match status" value="1"/>
</dbReference>
<dbReference type="InterPro" id="IPR006366">
    <property type="entry name" value="CobA/CysG_C"/>
</dbReference>
<evidence type="ECO:0000256" key="5">
    <source>
        <dbReference type="ARBA" id="ARBA00022691"/>
    </source>
</evidence>
<reference evidence="12" key="1">
    <citation type="journal article" date="2019" name="Int. J. Syst. Evol. Microbiol.">
        <title>The Global Catalogue of Microorganisms (GCM) 10K type strain sequencing project: providing services to taxonomists for standard genome sequencing and annotation.</title>
        <authorList>
            <consortium name="The Broad Institute Genomics Platform"/>
            <consortium name="The Broad Institute Genome Sequencing Center for Infectious Disease"/>
            <person name="Wu L."/>
            <person name="Ma J."/>
        </authorList>
    </citation>
    <scope>NUCLEOTIDE SEQUENCE [LARGE SCALE GENOMIC DNA]</scope>
    <source>
        <strain evidence="12">KCTC 52094</strain>
    </source>
</reference>
<dbReference type="Proteomes" id="UP001595593">
    <property type="component" value="Unassembled WGS sequence"/>
</dbReference>